<evidence type="ECO:0000313" key="4">
    <source>
        <dbReference type="RefSeq" id="XP_014674824.1"/>
    </source>
</evidence>
<sequence length="1430" mass="153322">MEEGKCLLDVINDPAALDDFLTSDRVGGSVTQQQIISAVYDGSNGQQQNLHAVENRLGQKGAGGAQLLLQVTQSTSPAQFAPTTAVQGGSANHLPHHLMLKSNQHIQNLLPGQPHVVVDQQQNVLHGTESGLGAYAQPSAVNANRIVIQSQAPTQVQTISVGGSQDVKFLPVNSTQQMYNGNQILHIQAQNAVAGASSFVKPTGNAVTLQQAVRPVAPGSQSVELVRMQSLQNIMVQNQSNATPPAVMQQQTVLVRAQINGQQVFLNLPISQLIQNQGKLVLPNISVGAGPLPESKLQPVLPMTSVQPHQQVPSIANTGSKVVMQNHVCSSQSNVPNVQTMGQFLIAAKKMQETAPSNTQTVPNLQQVAVSANTNSSLLYEQLKLPKQNYKHGSQNSHGVVLHNAIQGSQTSSLPVPGIDSAAGQPTSTVQHFPVSQQSGESVQQPLISTSAYYSAVSAQPTMVTSISAPSQNNTAVPQYAVIQPNSSPRHIPVTQPSPYMVLQSSPQTVMAPQSVGHYTTAQGQMSQGTNSQQVIMSQGQRLLFGSPQPQMIVQGKPGTQPNVVLQHGTQSAVQMLATDQISRIVNSDQHQSNLQSTQASVPQLAPKPVQGQKIQTIQLTPQNQQILQKVQVHIRGLLSIKDPTDTQKHRLQQLFNIQQTIINQGREAAIQSGIAQVQGQQAAVEPPVSMLDVKSSSSPKTNAIVSAVKPAETTSAKSHNSHLSNLLKRPVPIAIRPGTRPVTTTTSSVTVTTATSTMLQAPAQLSSVPAAGYSPVISFPNKLRVGNQIVQLPSAAQEQLRQFQEYLKTLPLEQQKALVEKQKQVLMNKGGPALANLVQLPGVKATATSSPAKHGSATSPSTSSAAETSKGSKRPGSATGRTPVLKSSRIQQQLTKDQNLCTRAARQTAQVPFRSVKDACKQLLRFHVFTSKLPASEDPGEMDETFEAVSSGLLAKKEQMLRQFQLMLLQESQRESPSWERVMLNRLLVRQERDELKADRTSADAGQYSVPEELVLKLDEIIKKQRVAAATTDATEMNSDSDKYGSSSAEDLDSSKAFNKLEVENSSDNDEERTAVKHDTPVIDDVYRSVSTTPPSSATSTADFDSSLVSPLNTFTTAGYSVSPCSSSLTYTGQTEIESIPKQSLVDSPTILPTSNSDVLMSSNLSQPNSESLNLPLSLESIIQQTLSDEDSFMDSDPYCFQSEVSADGALLVSEENGVADSPTKESVTELAEPGCLGGNNEAPTYVLTAADCRMQRSLNKVNSKSEACAKALAEDRCSDRKPSTDQPRVMEGAERAFTPDPQEYCDNVPSPNAVSRRRDILENALVEGENEYFALNGLPEDAYHTQEAGAGGDNEAEESMDESQAAVQTLLMTHPSLDIVDYAGDYADSSYDYAEYVDAKQEYTGAKEAVAAATTYDPDANRVVVVNG</sequence>
<gene>
    <name evidence="4" type="primary">LOC106814943</name>
</gene>
<dbReference type="Proteomes" id="UP000695022">
    <property type="component" value="Unplaced"/>
</dbReference>
<organism evidence="3 4">
    <name type="scientific">Priapulus caudatus</name>
    <name type="common">Priapulid worm</name>
    <dbReference type="NCBI Taxonomy" id="37621"/>
    <lineage>
        <taxon>Eukaryota</taxon>
        <taxon>Metazoa</taxon>
        <taxon>Ecdysozoa</taxon>
        <taxon>Scalidophora</taxon>
        <taxon>Priapulida</taxon>
        <taxon>Priapulimorpha</taxon>
        <taxon>Priapulimorphida</taxon>
        <taxon>Priapulidae</taxon>
        <taxon>Priapulus</taxon>
    </lineage>
</organism>
<feature type="compositionally biased region" description="Polar residues" evidence="1">
    <location>
        <begin position="1033"/>
        <end position="1050"/>
    </location>
</feature>
<feature type="non-terminal residue" evidence="4">
    <location>
        <position position="1430"/>
    </location>
</feature>
<dbReference type="GeneID" id="106814943"/>
<evidence type="ECO:0000259" key="2">
    <source>
        <dbReference type="Pfam" id="PF15249"/>
    </source>
</evidence>
<dbReference type="InterPro" id="IPR015671">
    <property type="entry name" value="GSCR1_dom"/>
</dbReference>
<feature type="region of interest" description="Disordered" evidence="1">
    <location>
        <begin position="847"/>
        <end position="893"/>
    </location>
</feature>
<protein>
    <submittedName>
        <fullName evidence="4">Chitinase-like protein PB1E7.04c</fullName>
    </submittedName>
</protein>
<evidence type="ECO:0000256" key="1">
    <source>
        <dbReference type="SAM" id="MobiDB-lite"/>
    </source>
</evidence>
<feature type="domain" description="GLTSCR protein conserved" evidence="2">
    <location>
        <begin position="910"/>
        <end position="1001"/>
    </location>
</feature>
<dbReference type="RefSeq" id="XP_014674824.1">
    <property type="nucleotide sequence ID" value="XM_014819338.1"/>
</dbReference>
<name>A0ABM1ERK3_PRICU</name>
<keyword evidence="3" id="KW-1185">Reference proteome</keyword>
<dbReference type="InterPro" id="IPR052438">
    <property type="entry name" value="Chromatin_remod/trans_coact"/>
</dbReference>
<reference evidence="4" key="1">
    <citation type="submission" date="2025-08" db="UniProtKB">
        <authorList>
            <consortium name="RefSeq"/>
        </authorList>
    </citation>
    <scope>IDENTIFICATION</scope>
</reference>
<accession>A0ABM1ERK3</accession>
<dbReference type="Pfam" id="PF15249">
    <property type="entry name" value="GLTSCR1"/>
    <property type="match status" value="1"/>
</dbReference>
<feature type="compositionally biased region" description="Low complexity" evidence="1">
    <location>
        <begin position="857"/>
        <end position="870"/>
    </location>
</feature>
<dbReference type="PANTHER" id="PTHR15572">
    <property type="entry name" value="GLIOMA TUMOR SUPPRESSOR CANDIDATE REGION GENE 1"/>
    <property type="match status" value="1"/>
</dbReference>
<evidence type="ECO:0000313" key="3">
    <source>
        <dbReference type="Proteomes" id="UP000695022"/>
    </source>
</evidence>
<proteinExistence type="predicted"/>
<feature type="region of interest" description="Disordered" evidence="1">
    <location>
        <begin position="1030"/>
        <end position="1052"/>
    </location>
</feature>
<dbReference type="PANTHER" id="PTHR15572:SF0">
    <property type="entry name" value="GLUTAMINE-RICH PROTEIN-RELATED"/>
    <property type="match status" value="1"/>
</dbReference>